<dbReference type="InParanoid" id="A0A6P7GTX0"/>
<sequence>MCDHKSSTKTLMLEHYKLKHAITLAEKESLTFSNEGKFLEWKLSVENNDKNNFVLLRPKGSTAGGKSISTFYCFRDGYFKSKGSNIRREKISGSNKINAHCPAKMKVITHPTGEIIVEFFKTHVGHQNEVGRMRLSKEEREEIAKNIASKIPFQNILDNIRTSLSNDEVQRRDLITRQDIKNIARDYNLKVEGVRHNNDSTSVHSWVEEMQKMVRL</sequence>
<dbReference type="RefSeq" id="XP_028152949.1">
    <property type="nucleotide sequence ID" value="XM_028297148.1"/>
</dbReference>
<accession>A0A6P7GTX0</accession>
<dbReference type="InterPro" id="IPR052797">
    <property type="entry name" value="RegFact_GeneExpr_CellDeath"/>
</dbReference>
<name>A0A6P7GTX0_DIAVI</name>
<organism evidence="1">
    <name type="scientific">Diabrotica virgifera virgifera</name>
    <name type="common">western corn rootworm</name>
    <dbReference type="NCBI Taxonomy" id="50390"/>
    <lineage>
        <taxon>Eukaryota</taxon>
        <taxon>Metazoa</taxon>
        <taxon>Ecdysozoa</taxon>
        <taxon>Arthropoda</taxon>
        <taxon>Hexapoda</taxon>
        <taxon>Insecta</taxon>
        <taxon>Pterygota</taxon>
        <taxon>Neoptera</taxon>
        <taxon>Endopterygota</taxon>
        <taxon>Coleoptera</taxon>
        <taxon>Polyphaga</taxon>
        <taxon>Cucujiformia</taxon>
        <taxon>Chrysomeloidea</taxon>
        <taxon>Chrysomelidae</taxon>
        <taxon>Galerucinae</taxon>
        <taxon>Diabroticina</taxon>
        <taxon>Diabroticites</taxon>
        <taxon>Diabrotica</taxon>
    </lineage>
</organism>
<protein>
    <submittedName>
        <fullName evidence="1">Uncharacterized protein LOC114346396</fullName>
    </submittedName>
</protein>
<dbReference type="PANTHER" id="PTHR33936:SF24">
    <property type="entry name" value="C2H2-TYPE DOMAIN-CONTAINING PROTEIN"/>
    <property type="match status" value="1"/>
</dbReference>
<evidence type="ECO:0000313" key="1">
    <source>
        <dbReference type="RefSeq" id="XP_028152949.1"/>
    </source>
</evidence>
<dbReference type="AlphaFoldDB" id="A0A6P7GTX0"/>
<dbReference type="PANTHER" id="PTHR33936">
    <property type="entry name" value="PROTEIN CBG17840"/>
    <property type="match status" value="1"/>
</dbReference>
<gene>
    <name evidence="1" type="primary">LOC114346396</name>
</gene>
<proteinExistence type="predicted"/>
<reference evidence="1" key="1">
    <citation type="submission" date="2025-08" db="UniProtKB">
        <authorList>
            <consortium name="RefSeq"/>
        </authorList>
    </citation>
    <scope>IDENTIFICATION</scope>
    <source>
        <tissue evidence="1">Whole insect</tissue>
    </source>
</reference>